<dbReference type="PRINTS" id="PR01078">
    <property type="entry name" value="AMINACHANNEL"/>
</dbReference>
<dbReference type="GO" id="GO:0005886">
    <property type="term" value="C:plasma membrane"/>
    <property type="evidence" value="ECO:0007669"/>
    <property type="project" value="TreeGrafter"/>
</dbReference>
<evidence type="ECO:0000313" key="15">
    <source>
        <dbReference type="Proteomes" id="UP001381693"/>
    </source>
</evidence>
<evidence type="ECO:0000256" key="9">
    <source>
        <dbReference type="ARBA" id="ARBA00023136"/>
    </source>
</evidence>
<organism evidence="14 15">
    <name type="scientific">Halocaridina rubra</name>
    <name type="common">Hawaiian red shrimp</name>
    <dbReference type="NCBI Taxonomy" id="373956"/>
    <lineage>
        <taxon>Eukaryota</taxon>
        <taxon>Metazoa</taxon>
        <taxon>Ecdysozoa</taxon>
        <taxon>Arthropoda</taxon>
        <taxon>Crustacea</taxon>
        <taxon>Multicrustacea</taxon>
        <taxon>Malacostraca</taxon>
        <taxon>Eumalacostraca</taxon>
        <taxon>Eucarida</taxon>
        <taxon>Decapoda</taxon>
        <taxon>Pleocyemata</taxon>
        <taxon>Caridea</taxon>
        <taxon>Atyoidea</taxon>
        <taxon>Atyidae</taxon>
        <taxon>Halocaridina</taxon>
    </lineage>
</organism>
<evidence type="ECO:0000256" key="6">
    <source>
        <dbReference type="ARBA" id="ARBA00022989"/>
    </source>
</evidence>
<evidence type="ECO:0000256" key="10">
    <source>
        <dbReference type="ARBA" id="ARBA00023201"/>
    </source>
</evidence>
<evidence type="ECO:0000256" key="5">
    <source>
        <dbReference type="ARBA" id="ARBA00022692"/>
    </source>
</evidence>
<dbReference type="PANTHER" id="PTHR11690:SF300">
    <property type="entry name" value="PICKPOCKET PROTEIN 19"/>
    <property type="match status" value="1"/>
</dbReference>
<dbReference type="Proteomes" id="UP001381693">
    <property type="component" value="Unassembled WGS sequence"/>
</dbReference>
<keyword evidence="5 12" id="KW-0812">Transmembrane</keyword>
<evidence type="ECO:0000256" key="3">
    <source>
        <dbReference type="ARBA" id="ARBA00022448"/>
    </source>
</evidence>
<feature type="transmembrane region" description="Helical" evidence="13">
    <location>
        <begin position="511"/>
        <end position="536"/>
    </location>
</feature>
<dbReference type="Pfam" id="PF00858">
    <property type="entry name" value="ASC"/>
    <property type="match status" value="3"/>
</dbReference>
<dbReference type="PANTHER" id="PTHR11690">
    <property type="entry name" value="AMILORIDE-SENSITIVE SODIUM CHANNEL-RELATED"/>
    <property type="match status" value="1"/>
</dbReference>
<dbReference type="EMBL" id="JAXCGZ010022663">
    <property type="protein sequence ID" value="KAK7028032.1"/>
    <property type="molecule type" value="Genomic_DNA"/>
</dbReference>
<keyword evidence="9 13" id="KW-0472">Membrane</keyword>
<evidence type="ECO:0000256" key="1">
    <source>
        <dbReference type="ARBA" id="ARBA00004141"/>
    </source>
</evidence>
<proteinExistence type="inferred from homology"/>
<dbReference type="AlphaFoldDB" id="A0AAN8ZWS6"/>
<keyword evidence="7" id="KW-0915">Sodium</keyword>
<keyword evidence="10 12" id="KW-0739">Sodium transport</keyword>
<accession>A0AAN8ZWS6</accession>
<dbReference type="InterPro" id="IPR001873">
    <property type="entry name" value="ENaC"/>
</dbReference>
<evidence type="ECO:0000256" key="13">
    <source>
        <dbReference type="SAM" id="Phobius"/>
    </source>
</evidence>
<evidence type="ECO:0000256" key="12">
    <source>
        <dbReference type="RuleBase" id="RU000679"/>
    </source>
</evidence>
<feature type="transmembrane region" description="Helical" evidence="13">
    <location>
        <begin position="399"/>
        <end position="422"/>
    </location>
</feature>
<evidence type="ECO:0000256" key="7">
    <source>
        <dbReference type="ARBA" id="ARBA00023053"/>
    </source>
</evidence>
<keyword evidence="4 12" id="KW-0894">Sodium channel</keyword>
<feature type="transmembrane region" description="Helical" evidence="13">
    <location>
        <begin position="868"/>
        <end position="890"/>
    </location>
</feature>
<keyword evidence="6 13" id="KW-1133">Transmembrane helix</keyword>
<keyword evidence="8 12" id="KW-0406">Ion transport</keyword>
<feature type="transmembrane region" description="Helical" evidence="13">
    <location>
        <begin position="902"/>
        <end position="924"/>
    </location>
</feature>
<evidence type="ECO:0000256" key="4">
    <source>
        <dbReference type="ARBA" id="ARBA00022461"/>
    </source>
</evidence>
<comment type="subcellular location">
    <subcellularLocation>
        <location evidence="1">Membrane</location>
        <topology evidence="1">Multi-pass membrane protein</topology>
    </subcellularLocation>
</comment>
<comment type="caution">
    <text evidence="14">The sequence shown here is derived from an EMBL/GenBank/DDBJ whole genome shotgun (WGS) entry which is preliminary data.</text>
</comment>
<evidence type="ECO:0000256" key="2">
    <source>
        <dbReference type="ARBA" id="ARBA00007193"/>
    </source>
</evidence>
<dbReference type="Gene3D" id="1.10.287.770">
    <property type="entry name" value="YojJ-like"/>
    <property type="match status" value="3"/>
</dbReference>
<reference evidence="14 15" key="1">
    <citation type="submission" date="2023-11" db="EMBL/GenBank/DDBJ databases">
        <title>Halocaridina rubra genome assembly.</title>
        <authorList>
            <person name="Smith C."/>
        </authorList>
    </citation>
    <scope>NUCLEOTIDE SEQUENCE [LARGE SCALE GENOMIC DNA]</scope>
    <source>
        <strain evidence="14">EP-1</strain>
        <tissue evidence="14">Whole</tissue>
    </source>
</reference>
<evidence type="ECO:0000256" key="8">
    <source>
        <dbReference type="ARBA" id="ARBA00023065"/>
    </source>
</evidence>
<keyword evidence="15" id="KW-1185">Reference proteome</keyword>
<gene>
    <name evidence="14" type="ORF">SK128_006387</name>
</gene>
<keyword evidence="3 12" id="KW-0813">Transport</keyword>
<feature type="transmembrane region" description="Helical" evidence="13">
    <location>
        <begin position="1208"/>
        <end position="1231"/>
    </location>
</feature>
<comment type="similarity">
    <text evidence="2 12">Belongs to the amiloride-sensitive sodium channel (TC 1.A.6) family.</text>
</comment>
<protein>
    <submittedName>
        <fullName evidence="14">Uncharacterized protein</fullName>
    </submittedName>
</protein>
<sequence>MRRLILIQLLEWIKRLVVLACFIQFMVQMSRNIDVWLQEPVVSTYNIKDDSPLPLPAVTICPSPALDVRKLIEMGLNISDYDPQQLTLYLHRHTGVEGDPENIWKNASWHVGALIKRLDVFGESHIYSDNPSLLTEWKVSHTPLGPCFTYMPKYVLDSSEGITVHMSFPIPQCQIKFDDNVNPVKFGVGTSCEDIEFYCNSSCAWEKFVYMMTIYIEYAALNVILHPVDEPPTLMIQEAVIPMNINALKDYVLEVLVDPREVTRVSRSSHPCIRKPGYSEAACRQRCTERCHPRSLLERPSHPTWSQKNIQNTCVVTPNSYTFEYQKVSRKQYDCQKRCLPRCSEILYYYKTLVYPTLKTNDLNIYTLRIRPKSHIMITVTEAEAYTTPKLLADTGGNLGLFLGISLLSFWSAFVNMVIVICKHFKSTPKSKDEKKESVNVVPKDSLIRNKHLTKHTKMSSNGRNKMSITSILKYMKKILITKGEEDESHSGSVSEDGKRDETHVSHVRKLLYTTGFTVLVCITVVHCLLSIISYITQPVSTVLTLANDPVSFPQVTLCQDMPFKPSVLMNFGLNTSEIPCKTQDTYNCRSSVIKSLLDKLPGIWQDDTNLTSLWTKAEKELEDIIYYSALDRSVHGNWNSILTTNNLCYQLLISNYSKDITLLQLYFNMDDLQEEFGMYNEYLYSLTEKKAFLIIPQKDHKPLAIFRSQSLMFTLLLDFSLQPIISVLPLAINRLTPCEAPPYSRAHCIELCQLREMAERVGCSMPYIANSTLPACNTIQQYEKSPKYITSTKLLSEFGSSCAKKCNRQCSSTYYYVDNIQILQFFDSLYPRIDIELSTDTYYNIQEVVSKSFARFLSEIGGIVGLYLGWSLLDTGIWIGELFLLWCAPLRKRITLKYQRLMQFTFLMTCVLSACLFCIYFVAQYALNEDFYTTLETQKVRPDQLPSVTVCRWPPFNVSKLVELGLLFNISAYCRNYWGRFYRCQDDGDAYTFSFTLNTDYAGERKVKGNDTSELLLNALRTYNLPYTQVIIHSRNEIPSVIKKSEFMTAVEYTRVREYRISLSVEEESLLSRKGGECVRSTDYVQAACFAKCEASHYSREFNCRLPFISWLPELPFCSQKNYSLFPREMGKKNVKLFVSSMEETFDPVTATCNKECPKACRRTKYTLEKTSTDASISEVKIRFKRSIYDHLKEEDAYVLTQLINDIGGVAGFMLGASLLSIFVALADLLKGTMTLPDPKNKK</sequence>
<keyword evidence="11 12" id="KW-0407">Ion channel</keyword>
<dbReference type="GO" id="GO:0015280">
    <property type="term" value="F:ligand-gated sodium channel activity"/>
    <property type="evidence" value="ECO:0007669"/>
    <property type="project" value="TreeGrafter"/>
</dbReference>
<evidence type="ECO:0000313" key="14">
    <source>
        <dbReference type="EMBL" id="KAK7028032.1"/>
    </source>
</evidence>
<evidence type="ECO:0000256" key="11">
    <source>
        <dbReference type="ARBA" id="ARBA00023303"/>
    </source>
</evidence>
<name>A0AAN8ZWS6_HALRR</name>